<dbReference type="EMBL" id="CP054615">
    <property type="protein sequence ID" value="QKS49062.1"/>
    <property type="molecule type" value="Genomic_DNA"/>
</dbReference>
<name>A0A6N1ALA0_9PROT</name>
<dbReference type="AlphaFoldDB" id="A0A6N1ALA0"/>
<keyword evidence="3" id="KW-1185">Reference proteome</keyword>
<organism evidence="2 3">
    <name type="scientific">Azospirillum oryzae</name>
    <dbReference type="NCBI Taxonomy" id="286727"/>
    <lineage>
        <taxon>Bacteria</taxon>
        <taxon>Pseudomonadati</taxon>
        <taxon>Pseudomonadota</taxon>
        <taxon>Alphaproteobacteria</taxon>
        <taxon>Rhodospirillales</taxon>
        <taxon>Azospirillaceae</taxon>
        <taxon>Azospirillum</taxon>
    </lineage>
</organism>
<dbReference type="RefSeq" id="WP_149200335.1">
    <property type="nucleotide sequence ID" value="NZ_BSOV01000070.1"/>
</dbReference>
<reference evidence="2 3" key="1">
    <citation type="submission" date="2020-06" db="EMBL/GenBank/DDBJ databases">
        <title>Complete genome of Azosprillum oryzae KACC14407.</title>
        <authorList>
            <person name="Kim M."/>
            <person name="Park Y.-J."/>
            <person name="Shin J.-H."/>
        </authorList>
    </citation>
    <scope>NUCLEOTIDE SEQUENCE [LARGE SCALE GENOMIC DNA]</scope>
    <source>
        <strain evidence="2 3">KACC 14407</strain>
        <plasmid evidence="2 3">unnamed1</plasmid>
    </source>
</reference>
<dbReference type="InterPro" id="IPR044862">
    <property type="entry name" value="Pro_4_hyd_alph_FE2OG_OXY"/>
</dbReference>
<dbReference type="Proteomes" id="UP000509702">
    <property type="component" value="Plasmid unnamed1"/>
</dbReference>
<evidence type="ECO:0000313" key="2">
    <source>
        <dbReference type="EMBL" id="QKS49062.1"/>
    </source>
</evidence>
<feature type="domain" description="Prolyl 4-hydroxylase alpha subunit Fe(2+) 2OG dioxygenase" evidence="1">
    <location>
        <begin position="145"/>
        <end position="234"/>
    </location>
</feature>
<dbReference type="Gene3D" id="2.60.120.620">
    <property type="entry name" value="q2cbj1_9rhob like domain"/>
    <property type="match status" value="1"/>
</dbReference>
<proteinExistence type="predicted"/>
<evidence type="ECO:0000259" key="1">
    <source>
        <dbReference type="Pfam" id="PF13640"/>
    </source>
</evidence>
<dbReference type="Pfam" id="PF13640">
    <property type="entry name" value="2OG-FeII_Oxy_3"/>
    <property type="match status" value="1"/>
</dbReference>
<dbReference type="OrthoDB" id="9783171at2"/>
<dbReference type="PANTHER" id="PTHR12117">
    <property type="entry name" value="HISTONE ACETYLTRANSFERASE COMPLEX"/>
    <property type="match status" value="1"/>
</dbReference>
<dbReference type="KEGG" id="aoz:HUE56_00695"/>
<keyword evidence="2" id="KW-0614">Plasmid</keyword>
<geneLocation type="plasmid" evidence="2 3">
    <name>unnamed1</name>
</geneLocation>
<evidence type="ECO:0000313" key="3">
    <source>
        <dbReference type="Proteomes" id="UP000509702"/>
    </source>
</evidence>
<sequence>MKLEHWIDPRWLEPATRRELAARFAVDPQDSLAIDGLLRPDRLEGLRRLFTVEGRFVEEFCRKAQADDPSRQEVAVSEESFRSLPEEQRASVEALLAGPMPGFELGRGMLCHLGFSVLLNSPEFHAFLESVTGIEPGEVLGVMTRRFGPGHFLTPHSDSTDGRRLCAVFYVSDGWQPAYGGRFRHYPGTGDPVEVAPLGNRLLLFRPLPHRVHDVEMLSPAAGGWRRCAYTIWYGRKEEKAEPATGAGRSPDVSAS</sequence>
<dbReference type="PANTHER" id="PTHR12117:SF0">
    <property type="entry name" value="PROLYL 3-HYDROXYLASE OGFOD1"/>
    <property type="match status" value="1"/>
</dbReference>
<protein>
    <submittedName>
        <fullName evidence="2">2OG-Fe(II) oxygenase</fullName>
    </submittedName>
</protein>
<gene>
    <name evidence="2" type="ORF">HUE56_00695</name>
</gene>
<accession>A0A6N1ALA0</accession>
<dbReference type="InterPro" id="IPR051842">
    <property type="entry name" value="uS12_prolyl_hydroxylase"/>
</dbReference>